<organism evidence="1">
    <name type="scientific">uncultured bacterium TB314_p</name>
    <dbReference type="NCBI Taxonomy" id="1552143"/>
    <lineage>
        <taxon>Bacteria</taxon>
        <taxon>environmental samples</taxon>
    </lineage>
</organism>
<accession>A0A0K0LBL0</accession>
<dbReference type="AlphaFoldDB" id="A0A0K0LBL0"/>
<evidence type="ECO:0000313" key="1">
    <source>
        <dbReference type="EMBL" id="AIW81401.1"/>
    </source>
</evidence>
<gene>
    <name evidence="1" type="primary">lip 3</name>
</gene>
<protein>
    <submittedName>
        <fullName evidence="1">Lipase 3</fullName>
    </submittedName>
</protein>
<dbReference type="EMBL" id="KM669730">
    <property type="protein sequence ID" value="AIW81401.1"/>
    <property type="molecule type" value="Genomic_DNA"/>
</dbReference>
<proteinExistence type="predicted"/>
<sequence>MRINIKMLPFAVAASASSPKNRPTQTALIEPFNDCKADEPRVGKANSSMVLAIDPWVRSRLLAVEVVVLLNVYPFAPSKLAIFYDIKTLIIDDLVCAILVRLVTFFI</sequence>
<reference evidence="1" key="1">
    <citation type="submission" date="2014-09" db="EMBL/GenBank/DDBJ databases">
        <authorList>
            <person name="Magalhaes I.L.F."/>
            <person name="Oliveira U."/>
            <person name="Santos F.R."/>
            <person name="Vidigal T.H.D.A."/>
            <person name="Brescovit A.D."/>
            <person name="Santos A.J."/>
        </authorList>
    </citation>
    <scope>NUCLEOTIDE SEQUENCE</scope>
</reference>
<name>A0A0K0LBL0_9BACT</name>